<evidence type="ECO:0000256" key="1">
    <source>
        <dbReference type="SAM" id="Phobius"/>
    </source>
</evidence>
<accession>A0A556SAP3</accession>
<proteinExistence type="predicted"/>
<feature type="transmembrane region" description="Helical" evidence="1">
    <location>
        <begin position="12"/>
        <end position="33"/>
    </location>
</feature>
<evidence type="ECO:0000313" key="3">
    <source>
        <dbReference type="Proteomes" id="UP000319483"/>
    </source>
</evidence>
<dbReference type="Proteomes" id="UP000319483">
    <property type="component" value="Unassembled WGS sequence"/>
</dbReference>
<comment type="caution">
    <text evidence="2">The sequence shown here is derived from an EMBL/GenBank/DDBJ whole genome shotgun (WGS) entry which is preliminary data.</text>
</comment>
<protein>
    <submittedName>
        <fullName evidence="2">DUF997 family protein</fullName>
    </submittedName>
</protein>
<organism evidence="2 3">
    <name type="scientific">Gilliamella apicola</name>
    <dbReference type="NCBI Taxonomy" id="1196095"/>
    <lineage>
        <taxon>Bacteria</taxon>
        <taxon>Pseudomonadati</taxon>
        <taxon>Pseudomonadota</taxon>
        <taxon>Gammaproteobacteria</taxon>
        <taxon>Orbales</taxon>
        <taxon>Orbaceae</taxon>
        <taxon>Gilliamella</taxon>
    </lineage>
</organism>
<sequence length="78" mass="9091">MDPRYQQANKEAKLSLLLTIIYLIGWIICAYFVGDNIGFLGFPLWFELSCIMVPLGFILLCWIIVKFQFKNISLEQTK</sequence>
<keyword evidence="1" id="KW-1133">Transmembrane helix</keyword>
<evidence type="ECO:0000313" key="2">
    <source>
        <dbReference type="EMBL" id="TSJ98175.1"/>
    </source>
</evidence>
<dbReference type="PANTHER" id="PTHR39174:SF1">
    <property type="entry name" value="INNER MEMBRANE PROTEIN"/>
    <property type="match status" value="1"/>
</dbReference>
<dbReference type="AlphaFoldDB" id="A0A556SAP3"/>
<dbReference type="RefSeq" id="WP_086318565.1">
    <property type="nucleotide sequence ID" value="NZ_CAMLAP010000011.1"/>
</dbReference>
<dbReference type="EMBL" id="VMHM01000012">
    <property type="protein sequence ID" value="TSJ98175.1"/>
    <property type="molecule type" value="Genomic_DNA"/>
</dbReference>
<feature type="transmembrane region" description="Helical" evidence="1">
    <location>
        <begin position="45"/>
        <end position="65"/>
    </location>
</feature>
<gene>
    <name evidence="2" type="ORF">FPQ15_09685</name>
</gene>
<reference evidence="2 3" key="1">
    <citation type="submission" date="2019-07" db="EMBL/GenBank/DDBJ databases">
        <title>Gilliamella genomes.</title>
        <authorList>
            <person name="Zheng H."/>
        </authorList>
    </citation>
    <scope>NUCLEOTIDE SEQUENCE [LARGE SCALE GENOMIC DNA]</scope>
    <source>
        <strain evidence="2 3">W8127</strain>
    </source>
</reference>
<dbReference type="PANTHER" id="PTHR39174">
    <property type="entry name" value="INNER MEMBRANE PROTEIN-RELATED"/>
    <property type="match status" value="1"/>
</dbReference>
<dbReference type="NCBIfam" id="NF007918">
    <property type="entry name" value="PRK10633.1"/>
    <property type="match status" value="1"/>
</dbReference>
<dbReference type="Pfam" id="PF06196">
    <property type="entry name" value="DUF997"/>
    <property type="match status" value="1"/>
</dbReference>
<keyword evidence="1" id="KW-0472">Membrane</keyword>
<dbReference type="InterPro" id="IPR010398">
    <property type="entry name" value="DUF997"/>
</dbReference>
<name>A0A556SAP3_9GAMM</name>
<keyword evidence="1" id="KW-0812">Transmembrane</keyword>